<keyword evidence="3" id="KW-1185">Reference proteome</keyword>
<dbReference type="EMBL" id="CM000137">
    <property type="protein sequence ID" value="EEC69599.1"/>
    <property type="molecule type" value="Genomic_DNA"/>
</dbReference>
<dbReference type="HOGENOM" id="CLU_1858560_0_0_1"/>
<evidence type="ECO:0000313" key="2">
    <source>
        <dbReference type="EMBL" id="EEC69599.1"/>
    </source>
</evidence>
<feature type="region of interest" description="Disordered" evidence="1">
    <location>
        <begin position="119"/>
        <end position="138"/>
    </location>
</feature>
<name>B8BMT0_ORYSI</name>
<reference evidence="2 3" key="1">
    <citation type="journal article" date="2005" name="PLoS Biol.">
        <title>The genomes of Oryza sativa: a history of duplications.</title>
        <authorList>
            <person name="Yu J."/>
            <person name="Wang J."/>
            <person name="Lin W."/>
            <person name="Li S."/>
            <person name="Li H."/>
            <person name="Zhou J."/>
            <person name="Ni P."/>
            <person name="Dong W."/>
            <person name="Hu S."/>
            <person name="Zeng C."/>
            <person name="Zhang J."/>
            <person name="Zhang Y."/>
            <person name="Li R."/>
            <person name="Xu Z."/>
            <person name="Li S."/>
            <person name="Li X."/>
            <person name="Zheng H."/>
            <person name="Cong L."/>
            <person name="Lin L."/>
            <person name="Yin J."/>
            <person name="Geng J."/>
            <person name="Li G."/>
            <person name="Shi J."/>
            <person name="Liu J."/>
            <person name="Lv H."/>
            <person name="Li J."/>
            <person name="Wang J."/>
            <person name="Deng Y."/>
            <person name="Ran L."/>
            <person name="Shi X."/>
            <person name="Wang X."/>
            <person name="Wu Q."/>
            <person name="Li C."/>
            <person name="Ren X."/>
            <person name="Wang J."/>
            <person name="Wang X."/>
            <person name="Li D."/>
            <person name="Liu D."/>
            <person name="Zhang X."/>
            <person name="Ji Z."/>
            <person name="Zhao W."/>
            <person name="Sun Y."/>
            <person name="Zhang Z."/>
            <person name="Bao J."/>
            <person name="Han Y."/>
            <person name="Dong L."/>
            <person name="Ji J."/>
            <person name="Chen P."/>
            <person name="Wu S."/>
            <person name="Liu J."/>
            <person name="Xiao Y."/>
            <person name="Bu D."/>
            <person name="Tan J."/>
            <person name="Yang L."/>
            <person name="Ye C."/>
            <person name="Zhang J."/>
            <person name="Xu J."/>
            <person name="Zhou Y."/>
            <person name="Yu Y."/>
            <person name="Zhang B."/>
            <person name="Zhuang S."/>
            <person name="Wei H."/>
            <person name="Liu B."/>
            <person name="Lei M."/>
            <person name="Yu H."/>
            <person name="Li Y."/>
            <person name="Xu H."/>
            <person name="Wei S."/>
            <person name="He X."/>
            <person name="Fang L."/>
            <person name="Zhang Z."/>
            <person name="Zhang Y."/>
            <person name="Huang X."/>
            <person name="Su Z."/>
            <person name="Tong W."/>
            <person name="Li J."/>
            <person name="Tong Z."/>
            <person name="Li S."/>
            <person name="Ye J."/>
            <person name="Wang L."/>
            <person name="Fang L."/>
            <person name="Lei T."/>
            <person name="Chen C."/>
            <person name="Chen H."/>
            <person name="Xu Z."/>
            <person name="Li H."/>
            <person name="Huang H."/>
            <person name="Zhang F."/>
            <person name="Xu H."/>
            <person name="Li N."/>
            <person name="Zhao C."/>
            <person name="Li S."/>
            <person name="Dong L."/>
            <person name="Huang Y."/>
            <person name="Li L."/>
            <person name="Xi Y."/>
            <person name="Qi Q."/>
            <person name="Li W."/>
            <person name="Zhang B."/>
            <person name="Hu W."/>
            <person name="Zhang Y."/>
            <person name="Tian X."/>
            <person name="Jiao Y."/>
            <person name="Liang X."/>
            <person name="Jin J."/>
            <person name="Gao L."/>
            <person name="Zheng W."/>
            <person name="Hao B."/>
            <person name="Liu S."/>
            <person name="Wang W."/>
            <person name="Yuan L."/>
            <person name="Cao M."/>
            <person name="McDermott J."/>
            <person name="Samudrala R."/>
            <person name="Wang J."/>
            <person name="Wong G.K."/>
            <person name="Yang H."/>
        </authorList>
    </citation>
    <scope>NUCLEOTIDE SEQUENCE [LARGE SCALE GENOMIC DNA]</scope>
    <source>
        <strain evidence="3">cv. 93-11</strain>
    </source>
</reference>
<evidence type="ECO:0000256" key="1">
    <source>
        <dbReference type="SAM" id="MobiDB-lite"/>
    </source>
</evidence>
<feature type="region of interest" description="Disordered" evidence="1">
    <location>
        <begin position="1"/>
        <end position="20"/>
    </location>
</feature>
<evidence type="ECO:0000313" key="3">
    <source>
        <dbReference type="Proteomes" id="UP000007015"/>
    </source>
</evidence>
<organism evidence="2 3">
    <name type="scientific">Oryza sativa subsp. indica</name>
    <name type="common">Rice</name>
    <dbReference type="NCBI Taxonomy" id="39946"/>
    <lineage>
        <taxon>Eukaryota</taxon>
        <taxon>Viridiplantae</taxon>
        <taxon>Streptophyta</taxon>
        <taxon>Embryophyta</taxon>
        <taxon>Tracheophyta</taxon>
        <taxon>Spermatophyta</taxon>
        <taxon>Magnoliopsida</taxon>
        <taxon>Liliopsida</taxon>
        <taxon>Poales</taxon>
        <taxon>Poaceae</taxon>
        <taxon>BOP clade</taxon>
        <taxon>Oryzoideae</taxon>
        <taxon>Oryzeae</taxon>
        <taxon>Oryzinae</taxon>
        <taxon>Oryza</taxon>
        <taxon>Oryza sativa</taxon>
    </lineage>
</organism>
<dbReference type="Proteomes" id="UP000007015">
    <property type="component" value="Chromosome 12"/>
</dbReference>
<dbReference type="AlphaFoldDB" id="B8BMT0"/>
<sequence>MAHATLPRDFETKAQSLPENQHPLTVEVDSGGLELLFSDRRTKEPIVKAYQYCLLSLIFNLLATMAVYDKLGMEVPSDVVQIEAYHANTSVMSGDQGTGLSQAGTDAGALQSENNIQHEENAQPNENIQPENIVEECA</sequence>
<accession>B8BMT0</accession>
<gene>
    <name evidence="2" type="ORF">OsI_38951</name>
</gene>
<protein>
    <submittedName>
        <fullName evidence="2">Uncharacterized protein</fullName>
    </submittedName>
</protein>
<feature type="compositionally biased region" description="Basic and acidic residues" evidence="1">
    <location>
        <begin position="1"/>
        <end position="12"/>
    </location>
</feature>
<proteinExistence type="predicted"/>
<dbReference type="Gramene" id="BGIOSGA035908-TA">
    <property type="protein sequence ID" value="BGIOSGA035908-PA"/>
    <property type="gene ID" value="BGIOSGA035908"/>
</dbReference>